<gene>
    <name evidence="8" type="ORF">ET418_00300</name>
</gene>
<evidence type="ECO:0000256" key="1">
    <source>
        <dbReference type="ARBA" id="ARBA00004442"/>
    </source>
</evidence>
<dbReference type="GO" id="GO:0015288">
    <property type="term" value="F:porin activity"/>
    <property type="evidence" value="ECO:0007669"/>
    <property type="project" value="TreeGrafter"/>
</dbReference>
<accession>A0A5A9XPH9</accession>
<dbReference type="GO" id="GO:0015562">
    <property type="term" value="F:efflux transmembrane transporter activity"/>
    <property type="evidence" value="ECO:0007669"/>
    <property type="project" value="InterPro"/>
</dbReference>
<comment type="caution">
    <text evidence="8">The sequence shown here is derived from an EMBL/GenBank/DDBJ whole genome shotgun (WGS) entry which is preliminary data.</text>
</comment>
<dbReference type="Pfam" id="PF02321">
    <property type="entry name" value="OEP"/>
    <property type="match status" value="2"/>
</dbReference>
<evidence type="ECO:0000256" key="7">
    <source>
        <dbReference type="ARBA" id="ARBA00023237"/>
    </source>
</evidence>
<dbReference type="PANTHER" id="PTHR30026">
    <property type="entry name" value="OUTER MEMBRANE PROTEIN TOLC"/>
    <property type="match status" value="1"/>
</dbReference>
<evidence type="ECO:0000313" key="9">
    <source>
        <dbReference type="Proteomes" id="UP000324298"/>
    </source>
</evidence>
<name>A0A5A9XPH9_9BACT</name>
<keyword evidence="5" id="KW-0812">Transmembrane</keyword>
<comment type="similarity">
    <text evidence="2">Belongs to the outer membrane factor (OMF) (TC 1.B.17) family.</text>
</comment>
<dbReference type="OrthoDB" id="9814032at2"/>
<protein>
    <submittedName>
        <fullName evidence="8">TolC family protein</fullName>
    </submittedName>
</protein>
<evidence type="ECO:0000256" key="5">
    <source>
        <dbReference type="ARBA" id="ARBA00022692"/>
    </source>
</evidence>
<sequence length="442" mass="49091">MLPNLGAYWKSFAEKRGYMRNLLFSLFTGGMLLIGTSAWAAPLTLQACLERAREHNPGLKAAAWTPRIAEQDIRQTSAANYPRIDAQAGYTMQQAAQGAKIAGTQAETQQADYASVGLSATYTIYDFGRRNARQQMTMALADSSVQSFEARRTDVALQVIEAYFSILETRKLIAAAADEVAQVEEHRRVAQALFEEGAVTRNDVLQAEVRLSAAKQKLLTMKNRLENNWLQLNYLTDSQPGFRAELDEGVSLSSGAATPVDESDALSRRHDVLALRHGVEASDMEVRESKAAFYPELYTQAALNYVQNDKALEQTIMAATIGVKINLFDGFASTANTEKAVRNRSRNQDALRQAESQVHLEIDTSRNDVNVAGERIGVAESAIRQSEENLRINRERYRERVGTATEVLDAQTLVTQAKTDYYSALYDYQVSQARLKRAVGEL</sequence>
<keyword evidence="3" id="KW-0813">Transport</keyword>
<dbReference type="SUPFAM" id="SSF56954">
    <property type="entry name" value="Outer membrane efflux proteins (OEP)"/>
    <property type="match status" value="1"/>
</dbReference>
<keyword evidence="7" id="KW-0998">Cell outer membrane</keyword>
<dbReference type="AlphaFoldDB" id="A0A5A9XPH9"/>
<dbReference type="PIRSF" id="PIRSF001892">
    <property type="entry name" value="CyaE"/>
    <property type="match status" value="1"/>
</dbReference>
<evidence type="ECO:0000313" key="8">
    <source>
        <dbReference type="EMBL" id="KAA0894996.1"/>
    </source>
</evidence>
<dbReference type="EMBL" id="SRSD01000001">
    <property type="protein sequence ID" value="KAA0894996.1"/>
    <property type="molecule type" value="Genomic_DNA"/>
</dbReference>
<dbReference type="Gene3D" id="1.20.1600.10">
    <property type="entry name" value="Outer membrane efflux proteins (OEP)"/>
    <property type="match status" value="1"/>
</dbReference>
<dbReference type="Proteomes" id="UP000324298">
    <property type="component" value="Unassembled WGS sequence"/>
</dbReference>
<evidence type="ECO:0000256" key="4">
    <source>
        <dbReference type="ARBA" id="ARBA00022452"/>
    </source>
</evidence>
<comment type="subcellular location">
    <subcellularLocation>
        <location evidence="1">Cell outer membrane</location>
    </subcellularLocation>
</comment>
<evidence type="ECO:0000256" key="6">
    <source>
        <dbReference type="ARBA" id="ARBA00023136"/>
    </source>
</evidence>
<organism evidence="8 9">
    <name type="scientific">Oryzomonas rubra</name>
    <dbReference type="NCBI Taxonomy" id="2509454"/>
    <lineage>
        <taxon>Bacteria</taxon>
        <taxon>Pseudomonadati</taxon>
        <taxon>Thermodesulfobacteriota</taxon>
        <taxon>Desulfuromonadia</taxon>
        <taxon>Geobacterales</taxon>
        <taxon>Geobacteraceae</taxon>
        <taxon>Oryzomonas</taxon>
    </lineage>
</organism>
<dbReference type="PANTHER" id="PTHR30026:SF21">
    <property type="entry name" value="SLR1270 PROTEIN"/>
    <property type="match status" value="1"/>
</dbReference>
<dbReference type="GO" id="GO:0009279">
    <property type="term" value="C:cell outer membrane"/>
    <property type="evidence" value="ECO:0007669"/>
    <property type="project" value="UniProtKB-SubCell"/>
</dbReference>
<dbReference type="InterPro" id="IPR003423">
    <property type="entry name" value="OMP_efflux"/>
</dbReference>
<keyword evidence="9" id="KW-1185">Reference proteome</keyword>
<keyword evidence="4" id="KW-1134">Transmembrane beta strand</keyword>
<reference evidence="8 9" key="1">
    <citation type="submission" date="2019-04" db="EMBL/GenBank/DDBJ databases">
        <title>Geobacter ruber sp. nov., ferric-reducing bacteria isolated from paddy soil.</title>
        <authorList>
            <person name="Xu Z."/>
            <person name="Masuda Y."/>
            <person name="Itoh H."/>
            <person name="Senoo K."/>
        </authorList>
    </citation>
    <scope>NUCLEOTIDE SEQUENCE [LARGE SCALE GENOMIC DNA]</scope>
    <source>
        <strain evidence="8 9">Red88</strain>
    </source>
</reference>
<evidence type="ECO:0000256" key="3">
    <source>
        <dbReference type="ARBA" id="ARBA00022448"/>
    </source>
</evidence>
<dbReference type="InterPro" id="IPR028351">
    <property type="entry name" value="CyaE"/>
</dbReference>
<dbReference type="GO" id="GO:1990281">
    <property type="term" value="C:efflux pump complex"/>
    <property type="evidence" value="ECO:0007669"/>
    <property type="project" value="TreeGrafter"/>
</dbReference>
<proteinExistence type="inferred from homology"/>
<evidence type="ECO:0000256" key="2">
    <source>
        <dbReference type="ARBA" id="ARBA00007613"/>
    </source>
</evidence>
<dbReference type="InterPro" id="IPR051906">
    <property type="entry name" value="TolC-like"/>
</dbReference>
<keyword evidence="6" id="KW-0472">Membrane</keyword>